<keyword evidence="3" id="KW-1185">Reference proteome</keyword>
<dbReference type="EMBL" id="NPDU01000036">
    <property type="protein sequence ID" value="PJZ61259.1"/>
    <property type="molecule type" value="Genomic_DNA"/>
</dbReference>
<dbReference type="RefSeq" id="WP_100785410.1">
    <property type="nucleotide sequence ID" value="NZ_NPDU01000036.1"/>
</dbReference>
<sequence>MRKSVFQSESKIISTFGKFHSEVETFLIPEDYLKKLTKEERKALPQKIRFLIGLYSNHISSMRRLNSKAGKRKYQRKVGKLKRVNVRMQTGDWLLLGTLAEAHGVSRCFLVNFLLNLESSKTGVSPRKFSVGQPTPRVYSFIWQLEPTARRISRILRLERPGLAAPPT</sequence>
<gene>
    <name evidence="2" type="ORF">CH376_14215</name>
    <name evidence="1" type="ORF">CH380_09025</name>
</gene>
<accession>A0A2M9YQA6</accession>
<protein>
    <recommendedName>
        <fullName evidence="5">DUF1564 domain-containing protein</fullName>
    </recommendedName>
</protein>
<proteinExistence type="predicted"/>
<evidence type="ECO:0000313" key="3">
    <source>
        <dbReference type="Proteomes" id="UP000232149"/>
    </source>
</evidence>
<evidence type="ECO:0000313" key="2">
    <source>
        <dbReference type="EMBL" id="PJZ61259.1"/>
    </source>
</evidence>
<dbReference type="Proteomes" id="UP000232149">
    <property type="component" value="Unassembled WGS sequence"/>
</dbReference>
<name>A0A2M9YQA6_9LEPT</name>
<dbReference type="AlphaFoldDB" id="A0A2M9YQA6"/>
<organism evidence="1 4">
    <name type="scientific">Leptospira adleri</name>
    <dbReference type="NCBI Taxonomy" id="2023186"/>
    <lineage>
        <taxon>Bacteria</taxon>
        <taxon>Pseudomonadati</taxon>
        <taxon>Spirochaetota</taxon>
        <taxon>Spirochaetia</taxon>
        <taxon>Leptospirales</taxon>
        <taxon>Leptospiraceae</taxon>
        <taxon>Leptospira</taxon>
    </lineage>
</organism>
<evidence type="ECO:0008006" key="5">
    <source>
        <dbReference type="Google" id="ProtNLM"/>
    </source>
</evidence>
<evidence type="ECO:0000313" key="1">
    <source>
        <dbReference type="EMBL" id="PJZ53717.1"/>
    </source>
</evidence>
<dbReference type="Pfam" id="PF07600">
    <property type="entry name" value="DUF1564"/>
    <property type="match status" value="1"/>
</dbReference>
<comment type="caution">
    <text evidence="1">The sequence shown here is derived from an EMBL/GenBank/DDBJ whole genome shotgun (WGS) entry which is preliminary data.</text>
</comment>
<dbReference type="Proteomes" id="UP000232188">
    <property type="component" value="Unassembled WGS sequence"/>
</dbReference>
<evidence type="ECO:0000313" key="4">
    <source>
        <dbReference type="Proteomes" id="UP000232188"/>
    </source>
</evidence>
<dbReference type="InterPro" id="IPR011458">
    <property type="entry name" value="DUF1564"/>
</dbReference>
<dbReference type="EMBL" id="NPDV01000006">
    <property type="protein sequence ID" value="PJZ53717.1"/>
    <property type="molecule type" value="Genomic_DNA"/>
</dbReference>
<reference evidence="3 4" key="1">
    <citation type="submission" date="2017-07" db="EMBL/GenBank/DDBJ databases">
        <title>Leptospira spp. isolated from tropical soils.</title>
        <authorList>
            <person name="Thibeaux R."/>
            <person name="Iraola G."/>
            <person name="Ferres I."/>
            <person name="Bierque E."/>
            <person name="Girault D."/>
            <person name="Soupe-Gilbert M.-E."/>
            <person name="Picardeau M."/>
            <person name="Goarant C."/>
        </authorList>
    </citation>
    <scope>NUCLEOTIDE SEQUENCE [LARGE SCALE GENOMIC DNA]</scope>
    <source>
        <strain evidence="1 4">FH2-B-C1</strain>
        <strain evidence="2 3">FH2-B-D1</strain>
    </source>
</reference>